<reference evidence="1 2" key="1">
    <citation type="journal article" date="2013" name="Gut Pathog.">
        <title>Evidence of a new metabolic capacity in an emerging diarrheal pathogen: lessons from the draft genomes of Vibrio fluvialis strains PG41 and I21563.</title>
        <authorList>
            <person name="Khatri I."/>
            <person name="Mahajan S."/>
            <person name="Dureja C."/>
            <person name="Subramanian S."/>
            <person name="Raychaudhuri S."/>
        </authorList>
    </citation>
    <scope>NUCLEOTIDE SEQUENCE [LARGE SCALE GENOMIC DNA]</scope>
    <source>
        <strain evidence="1 2">PG41</strain>
    </source>
</reference>
<sequence length="383" mass="44180">MGVGCFFHPIALQWQRDINEVNMNARQQAQQHFDQSDAPLIVGDVSHCPLPPEQLATLNADSPYVVEVIGSGLTAEVFHLRVNGRDYNLKKRRHTAKVANLDGQYSFLNEVQRRRDFEALKASPATAPRFAHIVPTLYADYRLGILLSPWIDGQHIQTLTPDLMEQLLVTLEACEAQGLMEWDLCSGNMLVDSDNQLWLFDFGYMYPFDPLCEFNSNGTQDPMFHAVERFETRFFFGWLLSSALTENQQLSLFRQLKQRAVASYQRKVHWLHTQQATSQVLAHYRQIIERWQTALSSEHAFVHLFQLEAFRSHVLDIEDDLHGQSCTPLTLKRIDYVLHVIANDYPNIAQHGGLFYANRGKSATQLTNDYQRKRELAQQYQIR</sequence>
<dbReference type="SUPFAM" id="SSF56112">
    <property type="entry name" value="Protein kinase-like (PK-like)"/>
    <property type="match status" value="1"/>
</dbReference>
<protein>
    <recommendedName>
        <fullName evidence="3">Phosphotransferase</fullName>
    </recommendedName>
</protein>
<dbReference type="Gene3D" id="1.10.510.10">
    <property type="entry name" value="Transferase(Phosphotransferase) domain 1"/>
    <property type="match status" value="1"/>
</dbReference>
<dbReference type="InterPro" id="IPR011009">
    <property type="entry name" value="Kinase-like_dom_sf"/>
</dbReference>
<dbReference type="AlphaFoldDB" id="S7JKV9"/>
<proteinExistence type="predicted"/>
<name>S7JKV9_VIBFL</name>
<evidence type="ECO:0000313" key="1">
    <source>
        <dbReference type="EMBL" id="EPP22875.1"/>
    </source>
</evidence>
<evidence type="ECO:0000313" key="2">
    <source>
        <dbReference type="Proteomes" id="UP000014854"/>
    </source>
</evidence>
<gene>
    <name evidence="1" type="ORF">L910_4481</name>
</gene>
<dbReference type="EMBL" id="ASXS01000008">
    <property type="protein sequence ID" value="EPP22875.1"/>
    <property type="molecule type" value="Genomic_DNA"/>
</dbReference>
<dbReference type="Proteomes" id="UP000014854">
    <property type="component" value="Unassembled WGS sequence"/>
</dbReference>
<organism evidence="1 2">
    <name type="scientific">Vibrio fluvialis PG41</name>
    <dbReference type="NCBI Taxonomy" id="1336752"/>
    <lineage>
        <taxon>Bacteria</taxon>
        <taxon>Pseudomonadati</taxon>
        <taxon>Pseudomonadota</taxon>
        <taxon>Gammaproteobacteria</taxon>
        <taxon>Vibrionales</taxon>
        <taxon>Vibrionaceae</taxon>
        <taxon>Vibrio</taxon>
    </lineage>
</organism>
<dbReference type="PATRIC" id="fig|1336752.4.peg.2181"/>
<comment type="caution">
    <text evidence="1">The sequence shown here is derived from an EMBL/GenBank/DDBJ whole genome shotgun (WGS) entry which is preliminary data.</text>
</comment>
<dbReference type="Gene3D" id="3.30.200.20">
    <property type="entry name" value="Phosphorylase Kinase, domain 1"/>
    <property type="match status" value="1"/>
</dbReference>
<evidence type="ECO:0008006" key="3">
    <source>
        <dbReference type="Google" id="ProtNLM"/>
    </source>
</evidence>
<accession>S7JKV9</accession>